<comment type="subunit">
    <text evidence="8">Component of the Ubi complex metabolon, which regroups five ubiquinone biosynthesis proteins (UbiE, UbiF, UbiG, UbiH and UbiI) and two accessory factors (UbiK and the lipid-binding protein UbiJ).</text>
</comment>
<evidence type="ECO:0000256" key="2">
    <source>
        <dbReference type="ARBA" id="ARBA00004749"/>
    </source>
</evidence>
<dbReference type="SUPFAM" id="SSF51905">
    <property type="entry name" value="FAD/NAD(P)-binding domain"/>
    <property type="match status" value="1"/>
</dbReference>
<comment type="pathway">
    <text evidence="2">Cofactor biosynthesis; ubiquinone biosynthesis.</text>
</comment>
<dbReference type="NCBIfam" id="TIGR01988">
    <property type="entry name" value="Ubi-OHases"/>
    <property type="match status" value="1"/>
</dbReference>
<dbReference type="InterPro" id="IPR018168">
    <property type="entry name" value="Ubi_Hdrlase_CS"/>
</dbReference>
<name>A0A9E5MNM3_9GAMM</name>
<keyword evidence="4" id="KW-0285">Flavoprotein</keyword>
<dbReference type="FunFam" id="3.50.50.60:FF:000021">
    <property type="entry name" value="Ubiquinone biosynthesis monooxygenase COQ6"/>
    <property type="match status" value="1"/>
</dbReference>
<evidence type="ECO:0000313" key="11">
    <source>
        <dbReference type="Proteomes" id="UP000787472"/>
    </source>
</evidence>
<gene>
    <name evidence="10" type="ORF">G8770_18805</name>
</gene>
<comment type="caution">
    <text evidence="10">The sequence shown here is derived from an EMBL/GenBank/DDBJ whole genome shotgun (WGS) entry which is preliminary data.</text>
</comment>
<evidence type="ECO:0000313" key="10">
    <source>
        <dbReference type="EMBL" id="NHO67601.1"/>
    </source>
</evidence>
<reference evidence="10" key="1">
    <citation type="submission" date="2020-03" db="EMBL/GenBank/DDBJ databases">
        <authorList>
            <person name="Guo F."/>
        </authorList>
    </citation>
    <scope>NUCLEOTIDE SEQUENCE</scope>
    <source>
        <strain evidence="10">JCM 30134</strain>
    </source>
</reference>
<evidence type="ECO:0000256" key="5">
    <source>
        <dbReference type="ARBA" id="ARBA00022827"/>
    </source>
</evidence>
<evidence type="ECO:0000256" key="4">
    <source>
        <dbReference type="ARBA" id="ARBA00022630"/>
    </source>
</evidence>
<dbReference type="InterPro" id="IPR051205">
    <property type="entry name" value="UbiH/COQ6_monooxygenase"/>
</dbReference>
<evidence type="ECO:0000256" key="7">
    <source>
        <dbReference type="ARBA" id="ARBA00023033"/>
    </source>
</evidence>
<evidence type="ECO:0000256" key="6">
    <source>
        <dbReference type="ARBA" id="ARBA00023002"/>
    </source>
</evidence>
<evidence type="ECO:0000256" key="8">
    <source>
        <dbReference type="ARBA" id="ARBA00065734"/>
    </source>
</evidence>
<keyword evidence="11" id="KW-1185">Reference proteome</keyword>
<comment type="cofactor">
    <cofactor evidence="1">
        <name>FAD</name>
        <dbReference type="ChEBI" id="CHEBI:57692"/>
    </cofactor>
</comment>
<dbReference type="InterPro" id="IPR010971">
    <property type="entry name" value="UbiH/COQ6"/>
</dbReference>
<evidence type="ECO:0000256" key="1">
    <source>
        <dbReference type="ARBA" id="ARBA00001974"/>
    </source>
</evidence>
<organism evidence="10 11">
    <name type="scientific">Pseudomaricurvus hydrocarbonicus</name>
    <dbReference type="NCBI Taxonomy" id="1470433"/>
    <lineage>
        <taxon>Bacteria</taxon>
        <taxon>Pseudomonadati</taxon>
        <taxon>Pseudomonadota</taxon>
        <taxon>Gammaproteobacteria</taxon>
        <taxon>Cellvibrionales</taxon>
        <taxon>Cellvibrionaceae</taxon>
        <taxon>Pseudomaricurvus</taxon>
    </lineage>
</organism>
<evidence type="ECO:0000259" key="9">
    <source>
        <dbReference type="Pfam" id="PF01494"/>
    </source>
</evidence>
<dbReference type="GO" id="GO:0071949">
    <property type="term" value="F:FAD binding"/>
    <property type="evidence" value="ECO:0007669"/>
    <property type="project" value="InterPro"/>
</dbReference>
<dbReference type="GO" id="GO:0006744">
    <property type="term" value="P:ubiquinone biosynthetic process"/>
    <property type="evidence" value="ECO:0007669"/>
    <property type="project" value="InterPro"/>
</dbReference>
<keyword evidence="10" id="KW-0830">Ubiquinone</keyword>
<dbReference type="PANTHER" id="PTHR43876">
    <property type="entry name" value="UBIQUINONE BIOSYNTHESIS MONOOXYGENASE COQ6, MITOCHONDRIAL"/>
    <property type="match status" value="1"/>
</dbReference>
<dbReference type="RefSeq" id="WP_167190589.1">
    <property type="nucleotide sequence ID" value="NZ_JAAONZ010000018.1"/>
</dbReference>
<dbReference type="InterPro" id="IPR002938">
    <property type="entry name" value="FAD-bd"/>
</dbReference>
<dbReference type="Pfam" id="PF01494">
    <property type="entry name" value="FAD_binding_3"/>
    <property type="match status" value="1"/>
</dbReference>
<sequence length="408" mass="45355">MTSVEHFDVVIVGAGLVGSAMACALAADARGAALSIAVVEAGQEPRQYRGAEFDPRVVALTHASHELLDSVGAWALIQQQRACPYTDMEVWDAEGTGSIHFDCREVQQPCLGHIVENSVISQALLQRLAAYPQITLLRPARVKHVLRLEDHSGIEILLEDGRHLSGALLLAADGANSKIRELANMPTREWNYGHHAIVTTVRTEMPHQFTAWQRFLPTGPLAFLPLQTEADDRLQVNYSSIVWSVNNERAPELMALSDDEFARELGRAFEHRLGQVTDVAQRFAFPLRQRHAIDYIQEGIALLGDAAHTVHPLAGQGVNLGFLDVGAMRDEILRACQRQLPLTDPSILKRYQRARKSHNLAMMGVMEGFKRLFGADHLQVRWLRNEGMRRLNSLPMLKNAVVKQAMGL</sequence>
<dbReference type="GO" id="GO:0110142">
    <property type="term" value="C:ubiquinone biosynthesis complex"/>
    <property type="evidence" value="ECO:0007669"/>
    <property type="project" value="UniProtKB-ARBA"/>
</dbReference>
<dbReference type="GO" id="GO:0019168">
    <property type="term" value="F:2-polyprenylphenol 6-hydroxylase activity"/>
    <property type="evidence" value="ECO:0007669"/>
    <property type="project" value="TreeGrafter"/>
</dbReference>
<dbReference type="PRINTS" id="PR00420">
    <property type="entry name" value="RNGMNOXGNASE"/>
</dbReference>
<protein>
    <submittedName>
        <fullName evidence="10">UbiH/UbiF/VisC/COQ6 family ubiquinone biosynthesis hydroxylase</fullName>
    </submittedName>
</protein>
<keyword evidence="7" id="KW-0503">Monooxygenase</keyword>
<keyword evidence="6" id="KW-0560">Oxidoreductase</keyword>
<accession>A0A9E5MNM3</accession>
<dbReference type="AlphaFoldDB" id="A0A9E5MNM3"/>
<dbReference type="Proteomes" id="UP000787472">
    <property type="component" value="Unassembled WGS sequence"/>
</dbReference>
<dbReference type="PROSITE" id="PS01304">
    <property type="entry name" value="UBIH"/>
    <property type="match status" value="1"/>
</dbReference>
<keyword evidence="5" id="KW-0274">FAD</keyword>
<dbReference type="EMBL" id="JAAONZ010000018">
    <property type="protein sequence ID" value="NHO67601.1"/>
    <property type="molecule type" value="Genomic_DNA"/>
</dbReference>
<dbReference type="Gene3D" id="3.50.50.60">
    <property type="entry name" value="FAD/NAD(P)-binding domain"/>
    <property type="match status" value="2"/>
</dbReference>
<comment type="similarity">
    <text evidence="3">Belongs to the UbiH/COQ6 family.</text>
</comment>
<proteinExistence type="inferred from homology"/>
<evidence type="ECO:0000256" key="3">
    <source>
        <dbReference type="ARBA" id="ARBA00005349"/>
    </source>
</evidence>
<dbReference type="PANTHER" id="PTHR43876:SF7">
    <property type="entry name" value="UBIQUINONE BIOSYNTHESIS MONOOXYGENASE COQ6, MITOCHONDRIAL"/>
    <property type="match status" value="1"/>
</dbReference>
<dbReference type="InterPro" id="IPR036188">
    <property type="entry name" value="FAD/NAD-bd_sf"/>
</dbReference>
<feature type="domain" description="FAD-binding" evidence="9">
    <location>
        <begin position="7"/>
        <end position="358"/>
    </location>
</feature>